<name>A0A7M4CBH2_9VIRU</name>
<protein>
    <submittedName>
        <fullName evidence="1">NS2</fullName>
    </submittedName>
</protein>
<proteinExistence type="predicted"/>
<gene>
    <name evidence="1" type="primary">NS2</name>
</gene>
<organism evidence="1">
    <name type="scientific">uncultured densovirus</name>
    <dbReference type="NCBI Taxonomy" id="748192"/>
    <lineage>
        <taxon>Viruses</taxon>
        <taxon>Monodnaviria</taxon>
        <taxon>Shotokuvirae</taxon>
        <taxon>Cossaviricota</taxon>
        <taxon>Quintoviricetes</taxon>
        <taxon>Piccovirales</taxon>
        <taxon>Parvoviridae</taxon>
        <taxon>Densovirinae</taxon>
        <taxon>environmental samples</taxon>
    </lineage>
</organism>
<reference evidence="1" key="1">
    <citation type="submission" date="2020-07" db="EMBL/GenBank/DDBJ databases">
        <title>Diversity of sea star-associated densoviruses and transcribed endogenized viral elements of densovirus origin.</title>
        <authorList>
            <person name="Jackson E.W."/>
            <person name="Hewson I."/>
        </authorList>
    </citation>
    <scope>NUCLEOTIDE SEQUENCE</scope>
</reference>
<accession>A0A7M4CBH2</accession>
<evidence type="ECO:0000313" key="1">
    <source>
        <dbReference type="EMBL" id="QOD39449.1"/>
    </source>
</evidence>
<sequence length="289" mass="32843">MMATEEISDVESEAGSLAIEETKKEISFETLLNKILISQEPLSATEPGYLLGFVQMLEAEDHLPAEIENSLRGLTKVGKIWSCNTSKASKKGVIEYLQSCKGLTGNLFETYFASKTLESIKTFLIAYKEMEITEEDCFRYVEKIHMSTSSTTATSAMDRAGATGTKKRKHTALTDDEIVVDIDEIPVVVEPQPTFKCYSSITARKDGILHTQKLEELWKQYQMKVTIYRKADLLEASAGIGKWKLRHQEMEINFNAGDRVSQMLRKMRDDQLKYLEGKNAKWERVKESR</sequence>
<dbReference type="EMBL" id="MT733013">
    <property type="protein sequence ID" value="QOD39449.1"/>
    <property type="molecule type" value="Genomic_DNA"/>
</dbReference>